<dbReference type="FunFam" id="2.60.40.60:FF:000024">
    <property type="entry name" value="FAT atypical cadherin 3"/>
    <property type="match status" value="2"/>
</dbReference>
<keyword evidence="6" id="KW-0677">Repeat</keyword>
<organism evidence="20 21">
    <name type="scientific">Anopheles arabiensis</name>
    <name type="common">Mosquito</name>
    <dbReference type="NCBI Taxonomy" id="7173"/>
    <lineage>
        <taxon>Eukaryota</taxon>
        <taxon>Metazoa</taxon>
        <taxon>Ecdysozoa</taxon>
        <taxon>Arthropoda</taxon>
        <taxon>Hexapoda</taxon>
        <taxon>Insecta</taxon>
        <taxon>Pterygota</taxon>
        <taxon>Neoptera</taxon>
        <taxon>Endopterygota</taxon>
        <taxon>Diptera</taxon>
        <taxon>Nematocera</taxon>
        <taxon>Culicoidea</taxon>
        <taxon>Culicidae</taxon>
        <taxon>Anophelinae</taxon>
        <taxon>Anopheles</taxon>
    </lineage>
</organism>
<feature type="domain" description="Cadherin" evidence="19">
    <location>
        <begin position="470"/>
        <end position="569"/>
    </location>
</feature>
<dbReference type="GO" id="GO:0016477">
    <property type="term" value="P:cell migration"/>
    <property type="evidence" value="ECO:0007669"/>
    <property type="project" value="TreeGrafter"/>
</dbReference>
<evidence type="ECO:0000256" key="9">
    <source>
        <dbReference type="ARBA" id="ARBA00022989"/>
    </source>
</evidence>
<feature type="domain" description="Cadherin" evidence="19">
    <location>
        <begin position="157"/>
        <end position="258"/>
    </location>
</feature>
<dbReference type="PROSITE" id="PS50268">
    <property type="entry name" value="CADHERIN_2"/>
    <property type="match status" value="14"/>
</dbReference>
<dbReference type="PANTHER" id="PTHR24027">
    <property type="entry name" value="CADHERIN-23"/>
    <property type="match status" value="1"/>
</dbReference>
<feature type="compositionally biased region" description="Polar residues" evidence="15">
    <location>
        <begin position="2546"/>
        <end position="2557"/>
    </location>
</feature>
<dbReference type="GO" id="GO:0005509">
    <property type="term" value="F:calcium ion binding"/>
    <property type="evidence" value="ECO:0007669"/>
    <property type="project" value="UniProtKB-UniRule"/>
</dbReference>
<feature type="disulfide bond" evidence="14">
    <location>
        <begin position="1590"/>
        <end position="1607"/>
    </location>
</feature>
<dbReference type="InterPro" id="IPR015919">
    <property type="entry name" value="Cadherin-like_sf"/>
</dbReference>
<feature type="domain" description="EGF-like" evidence="18">
    <location>
        <begin position="1942"/>
        <end position="1978"/>
    </location>
</feature>
<feature type="region of interest" description="Disordered" evidence="15">
    <location>
        <begin position="2475"/>
        <end position="2557"/>
    </location>
</feature>
<keyword evidence="7 13" id="KW-0106">Calcium</keyword>
<dbReference type="GO" id="GO:0048589">
    <property type="term" value="P:developmental growth"/>
    <property type="evidence" value="ECO:0007669"/>
    <property type="project" value="UniProtKB-ARBA"/>
</dbReference>
<feature type="disulfide bond" evidence="14">
    <location>
        <begin position="1609"/>
        <end position="1618"/>
    </location>
</feature>
<accession>A0A182HND4</accession>
<evidence type="ECO:0000256" key="12">
    <source>
        <dbReference type="ARBA" id="ARBA00023180"/>
    </source>
</evidence>
<dbReference type="InterPro" id="IPR013320">
    <property type="entry name" value="ConA-like_dom_sf"/>
</dbReference>
<dbReference type="CDD" id="cd11304">
    <property type="entry name" value="Cadherin_repeat"/>
    <property type="match status" value="14"/>
</dbReference>
<dbReference type="PROSITE" id="PS50025">
    <property type="entry name" value="LAM_G_DOMAIN"/>
    <property type="match status" value="1"/>
</dbReference>
<feature type="domain" description="EGF-like" evidence="18">
    <location>
        <begin position="1867"/>
        <end position="1904"/>
    </location>
</feature>
<evidence type="ECO:0000256" key="16">
    <source>
        <dbReference type="SAM" id="Phobius"/>
    </source>
</evidence>
<feature type="domain" description="Cadherin" evidence="19">
    <location>
        <begin position="259"/>
        <end position="361"/>
    </location>
</feature>
<feature type="domain" description="EGF-like" evidence="18">
    <location>
        <begin position="1905"/>
        <end position="1940"/>
    </location>
</feature>
<dbReference type="FunFam" id="2.60.40.60:FF:000033">
    <property type="entry name" value="FAT atypical cadherin 1"/>
    <property type="match status" value="1"/>
</dbReference>
<feature type="domain" description="Cadherin" evidence="19">
    <location>
        <begin position="1091"/>
        <end position="1195"/>
    </location>
</feature>
<dbReference type="Gene3D" id="2.10.25.10">
    <property type="entry name" value="Laminin"/>
    <property type="match status" value="6"/>
</dbReference>
<evidence type="ECO:0000256" key="2">
    <source>
        <dbReference type="ARBA" id="ARBA00022475"/>
    </source>
</evidence>
<reference evidence="20" key="1">
    <citation type="submission" date="2022-08" db="UniProtKB">
        <authorList>
            <consortium name="EnsemblMetazoa"/>
        </authorList>
    </citation>
    <scope>IDENTIFICATION</scope>
    <source>
        <strain evidence="20">Dongola</strain>
    </source>
</reference>
<comment type="subcellular location">
    <subcellularLocation>
        <location evidence="1">Cell membrane</location>
        <topology evidence="1">Single-pass type I membrane protein</topology>
    </subcellularLocation>
</comment>
<feature type="domain" description="Cadherin" evidence="19">
    <location>
        <begin position="570"/>
        <end position="676"/>
    </location>
</feature>
<evidence type="ECO:0000313" key="20">
    <source>
        <dbReference type="EnsemblMetazoa" id="AARA002770-PA"/>
    </source>
</evidence>
<dbReference type="InterPro" id="IPR000742">
    <property type="entry name" value="EGF"/>
</dbReference>
<dbReference type="GO" id="GO:0007163">
    <property type="term" value="P:establishment or maintenance of cell polarity"/>
    <property type="evidence" value="ECO:0007669"/>
    <property type="project" value="UniProtKB-ARBA"/>
</dbReference>
<feature type="domain" description="Cadherin" evidence="19">
    <location>
        <begin position="778"/>
        <end position="881"/>
    </location>
</feature>
<feature type="region of interest" description="Disordered" evidence="15">
    <location>
        <begin position="2129"/>
        <end position="2151"/>
    </location>
</feature>
<keyword evidence="8" id="KW-0130">Cell adhesion</keyword>
<feature type="domain" description="Cadherin" evidence="19">
    <location>
        <begin position="2"/>
        <end position="49"/>
    </location>
</feature>
<dbReference type="VEuPathDB" id="VectorBase:AARA21_007235"/>
<dbReference type="Pfam" id="PF00028">
    <property type="entry name" value="Cadherin"/>
    <property type="match status" value="11"/>
</dbReference>
<feature type="domain" description="Cadherin" evidence="19">
    <location>
        <begin position="1196"/>
        <end position="1300"/>
    </location>
</feature>
<dbReference type="Pfam" id="PF00008">
    <property type="entry name" value="EGF"/>
    <property type="match status" value="1"/>
</dbReference>
<dbReference type="GO" id="GO:0007156">
    <property type="term" value="P:homophilic cell adhesion via plasma membrane adhesion molecules"/>
    <property type="evidence" value="ECO:0007669"/>
    <property type="project" value="InterPro"/>
</dbReference>
<keyword evidence="10 16" id="KW-0472">Membrane</keyword>
<dbReference type="Gene3D" id="2.60.40.60">
    <property type="entry name" value="Cadherins"/>
    <property type="match status" value="14"/>
</dbReference>
<dbReference type="FunFam" id="2.60.40.60:FF:000005">
    <property type="entry name" value="Protocadherin 9"/>
    <property type="match status" value="1"/>
</dbReference>
<evidence type="ECO:0000256" key="5">
    <source>
        <dbReference type="ARBA" id="ARBA00022729"/>
    </source>
</evidence>
<dbReference type="SUPFAM" id="SSF57196">
    <property type="entry name" value="EGF/Laminin"/>
    <property type="match status" value="5"/>
</dbReference>
<feature type="transmembrane region" description="Helical" evidence="16">
    <location>
        <begin position="1997"/>
        <end position="2021"/>
    </location>
</feature>
<dbReference type="PROSITE" id="PS01186">
    <property type="entry name" value="EGF_2"/>
    <property type="match status" value="1"/>
</dbReference>
<evidence type="ECO:0000256" key="15">
    <source>
        <dbReference type="SAM" id="MobiDB-lite"/>
    </source>
</evidence>
<dbReference type="VEuPathDB" id="VectorBase:AARA002770"/>
<feature type="disulfide bond" evidence="14">
    <location>
        <begin position="1855"/>
        <end position="1864"/>
    </location>
</feature>
<evidence type="ECO:0000259" key="17">
    <source>
        <dbReference type="PROSITE" id="PS50025"/>
    </source>
</evidence>
<dbReference type="PANTHER" id="PTHR24027:SF438">
    <property type="entry name" value="CADHERIN 23"/>
    <property type="match status" value="1"/>
</dbReference>
<evidence type="ECO:0000259" key="19">
    <source>
        <dbReference type="PROSITE" id="PS50268"/>
    </source>
</evidence>
<feature type="region of interest" description="Disordered" evidence="15">
    <location>
        <begin position="2409"/>
        <end position="2429"/>
    </location>
</feature>
<proteinExistence type="predicted"/>
<dbReference type="FunFam" id="2.60.40.60:FF:000084">
    <property type="entry name" value="FAT atypical cadherin 3"/>
    <property type="match status" value="1"/>
</dbReference>
<evidence type="ECO:0000256" key="8">
    <source>
        <dbReference type="ARBA" id="ARBA00022889"/>
    </source>
</evidence>
<dbReference type="GO" id="GO:0007424">
    <property type="term" value="P:open tracheal system development"/>
    <property type="evidence" value="ECO:0007669"/>
    <property type="project" value="UniProtKB-ARBA"/>
</dbReference>
<feature type="domain" description="Cadherin" evidence="19">
    <location>
        <begin position="677"/>
        <end position="777"/>
    </location>
</feature>
<dbReference type="EMBL" id="APCN01001909">
    <property type="status" value="NOT_ANNOTATED_CDS"/>
    <property type="molecule type" value="Genomic_DNA"/>
</dbReference>
<dbReference type="FunFam" id="2.60.40.60:FF:000058">
    <property type="entry name" value="FAT atypical cadherin 3"/>
    <property type="match status" value="1"/>
</dbReference>
<keyword evidence="21" id="KW-1185">Reference proteome</keyword>
<dbReference type="SMART" id="SM00282">
    <property type="entry name" value="LamG"/>
    <property type="match status" value="1"/>
</dbReference>
<evidence type="ECO:0000256" key="6">
    <source>
        <dbReference type="ARBA" id="ARBA00022737"/>
    </source>
</evidence>
<dbReference type="PRINTS" id="PR00205">
    <property type="entry name" value="CADHERIN"/>
</dbReference>
<dbReference type="SMART" id="SM00112">
    <property type="entry name" value="CA"/>
    <property type="match status" value="14"/>
</dbReference>
<evidence type="ECO:0000256" key="3">
    <source>
        <dbReference type="ARBA" id="ARBA00022536"/>
    </source>
</evidence>
<evidence type="ECO:0000256" key="11">
    <source>
        <dbReference type="ARBA" id="ARBA00023157"/>
    </source>
</evidence>
<feature type="region of interest" description="Disordered" evidence="15">
    <location>
        <begin position="2170"/>
        <end position="2207"/>
    </location>
</feature>
<evidence type="ECO:0000313" key="21">
    <source>
        <dbReference type="Proteomes" id="UP000075840"/>
    </source>
</evidence>
<dbReference type="CDD" id="cd00054">
    <property type="entry name" value="EGF_CA"/>
    <property type="match status" value="4"/>
</dbReference>
<evidence type="ECO:0000259" key="18">
    <source>
        <dbReference type="PROSITE" id="PS50026"/>
    </source>
</evidence>
<dbReference type="GO" id="GO:0030855">
    <property type="term" value="P:epithelial cell differentiation"/>
    <property type="evidence" value="ECO:0007669"/>
    <property type="project" value="UniProtKB-ARBA"/>
</dbReference>
<feature type="disulfide bond" evidence="14">
    <location>
        <begin position="1968"/>
        <end position="1977"/>
    </location>
</feature>
<dbReference type="PROSITE" id="PS50026">
    <property type="entry name" value="EGF_3"/>
    <property type="match status" value="5"/>
</dbReference>
<dbReference type="InterPro" id="IPR018097">
    <property type="entry name" value="EGF_Ca-bd_CS"/>
</dbReference>
<dbReference type="FunFam" id="2.60.120.200:FF:000250">
    <property type="entry name" value="Fat-like cadherin-related tumor suppressor homolog"/>
    <property type="match status" value="1"/>
</dbReference>
<dbReference type="FunFam" id="2.60.40.60:FF:000061">
    <property type="entry name" value="FAT atypical cadherin 3"/>
    <property type="match status" value="1"/>
</dbReference>
<feature type="compositionally biased region" description="Low complexity" evidence="15">
    <location>
        <begin position="2182"/>
        <end position="2197"/>
    </location>
</feature>
<evidence type="ECO:0000256" key="14">
    <source>
        <dbReference type="PROSITE-ProRule" id="PRU00076"/>
    </source>
</evidence>
<feature type="domain" description="EGF-like" evidence="18">
    <location>
        <begin position="1581"/>
        <end position="1619"/>
    </location>
</feature>
<feature type="compositionally biased region" description="Basic residues" evidence="15">
    <location>
        <begin position="2492"/>
        <end position="2508"/>
    </location>
</feature>
<dbReference type="GO" id="GO:0008013">
    <property type="term" value="F:beta-catenin binding"/>
    <property type="evidence" value="ECO:0007669"/>
    <property type="project" value="TreeGrafter"/>
</dbReference>
<keyword evidence="12" id="KW-0325">Glycoprotein</keyword>
<feature type="region of interest" description="Disordered" evidence="15">
    <location>
        <begin position="2270"/>
        <end position="2312"/>
    </location>
</feature>
<feature type="domain" description="Cadherin" evidence="19">
    <location>
        <begin position="882"/>
        <end position="985"/>
    </location>
</feature>
<dbReference type="Pfam" id="PF02210">
    <property type="entry name" value="Laminin_G_2"/>
    <property type="match status" value="1"/>
</dbReference>
<feature type="disulfide bond" evidence="14">
    <location>
        <begin position="1894"/>
        <end position="1903"/>
    </location>
</feature>
<protein>
    <submittedName>
        <fullName evidence="20">Uncharacterized protein</fullName>
    </submittedName>
</protein>
<dbReference type="FunFam" id="2.60.40.60:FF:000013">
    <property type="entry name" value="Cadherin EGF LAG seven-pass G-type receptor"/>
    <property type="match status" value="2"/>
</dbReference>
<keyword evidence="5" id="KW-0732">Signal</keyword>
<feature type="domain" description="EGF-like" evidence="18">
    <location>
        <begin position="1828"/>
        <end position="1865"/>
    </location>
</feature>
<dbReference type="InterPro" id="IPR001791">
    <property type="entry name" value="Laminin_G"/>
</dbReference>
<feature type="domain" description="Cadherin" evidence="19">
    <location>
        <begin position="1315"/>
        <end position="1415"/>
    </location>
</feature>
<dbReference type="CDD" id="cd00110">
    <property type="entry name" value="LamG"/>
    <property type="match status" value="1"/>
</dbReference>
<dbReference type="FunFam" id="2.60.40.60:FF:000026">
    <property type="entry name" value="FAT atypical cadherin 1"/>
    <property type="match status" value="1"/>
</dbReference>
<dbReference type="EnsemblMetazoa" id="AARA002770-RA">
    <property type="protein sequence ID" value="AARA002770-PA"/>
    <property type="gene ID" value="AARA002770"/>
</dbReference>
<keyword evidence="2" id="KW-1003">Cell membrane</keyword>
<dbReference type="GO" id="GO:0001736">
    <property type="term" value="P:establishment of planar polarity"/>
    <property type="evidence" value="ECO:0007669"/>
    <property type="project" value="UniProtKB-ARBA"/>
</dbReference>
<dbReference type="PROSITE" id="PS00022">
    <property type="entry name" value="EGF_1"/>
    <property type="match status" value="4"/>
</dbReference>
<dbReference type="InterPro" id="IPR001881">
    <property type="entry name" value="EGF-like_Ca-bd_dom"/>
</dbReference>
<dbReference type="PROSITE" id="PS01187">
    <property type="entry name" value="EGF_CA"/>
    <property type="match status" value="1"/>
</dbReference>
<comment type="caution">
    <text evidence="14">Lacks conserved residue(s) required for the propagation of feature annotation.</text>
</comment>
<evidence type="ECO:0000256" key="4">
    <source>
        <dbReference type="ARBA" id="ARBA00022692"/>
    </source>
</evidence>
<dbReference type="SUPFAM" id="SSF49899">
    <property type="entry name" value="Concanavalin A-like lectins/glucanases"/>
    <property type="match status" value="1"/>
</dbReference>
<sequence length="2557" mass="283086">AIYVVDELDYERRQTYELLIRATDSVSGVSAEVPVSVLVQDVNDCPPEIEQDSYNITVSERAPFGTAILKVQAKDNDTGINQVINYALQTDSKNTSEHFHMDPADGVIYLKKSLDHETLSHHHFTVVASDKGVPSLSSTAHVWVSVMDMNDNPPKFEQPSYSCVLSEHASRGQFVTVVSASDPDYIDHDRLVYTIAQGNELQTYGIDPVSGIITLVNMQNFAEKHVSILNVSVTDGVYTSFTRVKITILPANLHNPVFEHMFYDAKVDENQLAGRLVTTVKATDKDFGEYGRLAYSIISDDMQEYFSIDKEKGEIVTKKKLDREERMQYDIPVMAVDAGGRAGFSTVRLRVGDENDNQPVFQYREYKTLIQGNLTVNTTFYRVRAVDADDNQNAVVKYSIFDSQNSGIRELFGVDENTGGLYLQKSAVQWENQLFQFFIRAHDGGTPSLYSDVPIDIYIMSSAENPPLFEKKDRKLFLSESSLPGTVITRLKLSGNVTARYRILSDELEEPQFSINDAGQLRLAKTLDREVRDAHLIAILAETDSSPPLTAVTEIVLHVQDENDNTPIFESNPYSFALAENIEKGSSIMKLTARDADSGSNGDIRYALSPDVGDIVNIFDVDAYTGWITTLVALDKEKREDYKFQVLATDNGQPKHTTRSTVIVRLKDYNDCPPVFREGQYKASVSEDALPGTVVLQIATTDRDVELRTAVEYYIIAGDSLSQFQIKNSGEVFVVKALDRESIAEYELKVIVTDGKYTATANISVTVLDANDNPPYCLKYRYREQLSEGARPGTHVLQVLANDMDEPANSRLRFYLTGNGAEDFNLDKDTGHLKTARKLDRETQSRYSLMAHVQDRDHPGWECSSQIELALTDLNDNAPEFSMNPYSVTLPEDAEVGTLVTKIHATDADIGINRKIKYAFLDSYRDHFRIAPESGIVTLAKPLDREQKALYNLSVSATDLGHPALSNAATLVVNVQDINDNPPEFTSKHYFASVPEINAIGSEILKVLATSKDTGINAEITYSIIGGNEHRKFGIHNRTGVLSLADTLDYERAKDYFLTIQAVDGGTPPLSNLATVNISVTDSNDNHPQFTQNSYSARIREDAQRGDRILQVRANDLDAEENGRVSYTIERGDRMEQFAIEEDTGYVAVAGTLDRESISNYVLEVQARDHGVPTLTAYVLVNIEISDANDNPPVFTQQNYTAVVQEDKQIGHTLLKFDVTDADTAPNAAPYTFDFRSGNEGGAFRIEQDGILRTATRFNSKIRDSYQLQVRVFDNGTPPLYSDTWVLVKVIEESQYPPVITPLDIAINSFLDEYPGGVIGKVYATDQDQYDTLTYGLAPTVGVLYSPTNLFNISRNDGVIYAYPRLDVGDYRVNVTVTDGKFAAYTIVKVSVELINEEMLANAIVIRFLKVSPEAFVLSHRKGFIRSVRNAIGCKIKDIIIISVQPSNDDDLNLIQHRARRELSNGTVRARRNANRDLDVLFTVRNGQTGGFYAGHEIRRVIDENLEEIEDATKLQIDEVVKSKCLPNYCIHGECEDRIVLDAKLIHPVSTDVTSFVSARHAHRMECACREGYGGDKCQHAVNECSKAPCPPYKTCIPDSSDQGYHCTCREGFAGPKCDRDITLCHDETCYVPRNPVSFSGKSYAHYRIEKEIARKNLEDQLVLGLRLRTVQPTGNIMYSAGKVDFNVLEIMNGMIQYRFDLGSGEGLVSVSSIFVSDGLWHEVRLEREGNSAKLFVDGKHVAQGNAPGVNGVLNLQSDDIFFGAEVKQHPTVLGFQDVQRGFVGCMDDIRLSKIPVPLHMKGASSVASLRQFANVEFSCDAASVLVPLGVCGTQPCWNGGTCKDIGGGNFECLCHSRFKGPYCKEDQNPCASSPCLYGGKCSKVGFGNYTCDCPARMSGKRCDYGRFCTPNPCRNGGVCEEGDDGPLCMCHGYSGTFCETDIDECERQPCGSGATCINEAGSFRCICPPEMTGASCGDPLSSNALTIAFKKVSSDLFFLAVGIVGLALVSVVVWGVTCACRKKRRSSRHEKINNEANKGIVLNPVSEASGYKRGSKMSNLEIQRDQRPVSYTPSSNNAADHLYNCNAMLQYNNLDTLRSYGSAGDELENVPPEYRKGTVPCTQQMVVNLNSGGGGGGGNANTSDTESLHKQKWTEQIQLQTFTDKINNDLKRRGQGGSPDPLLQQQQQQQHQQQQQPPHPSTTTHLRVSPMQLKPAQMGILPGRLLNTQHSPTMLMPPHSFEDGPAHHGSTAAYHWDCSDWVGRGHHPLPNITEVPGSEVPDSSSFHSNESNESHPKASLLPPILGPVDSTRDIETLNEDNESEYVDDSECDQSEQPLSLGFEQNSSISCLNPLDSGSEDYRFNTADSYLRHPNSYLPKYNIQSETEGENVPLTGRKPLNGLEIGRHQLVESDDDDVESYGFPQTRRNRLEPSDIDLVLKTDEGSSLLSHSRTLNSSNHSNSDLSTQLCEIDDSEYEESHHQQQQQQQHPPHLHPHHHHHHQHHHHQLPPPQANVSSGGSSGGGSVASTSAGSTGATAKPKQQKVKWSNVVQQTEV</sequence>
<evidence type="ECO:0000256" key="10">
    <source>
        <dbReference type="ARBA" id="ARBA00023136"/>
    </source>
</evidence>
<dbReference type="FunFam" id="2.60.40.60:FF:000021">
    <property type="entry name" value="FAT atypical cadherin 1"/>
    <property type="match status" value="1"/>
</dbReference>
<name>A0A182HND4_ANOAR</name>
<keyword evidence="11 14" id="KW-1015">Disulfide bond</keyword>
<dbReference type="GO" id="GO:0008104">
    <property type="term" value="P:intracellular protein localization"/>
    <property type="evidence" value="ECO:0007669"/>
    <property type="project" value="UniProtKB-ARBA"/>
</dbReference>
<dbReference type="InterPro" id="IPR000152">
    <property type="entry name" value="EGF-type_Asp/Asn_hydroxyl_site"/>
</dbReference>
<keyword evidence="9 16" id="KW-1133">Transmembrane helix</keyword>
<dbReference type="GO" id="GO:0045296">
    <property type="term" value="F:cadherin binding"/>
    <property type="evidence" value="ECO:0007669"/>
    <property type="project" value="TreeGrafter"/>
</dbReference>
<keyword evidence="4 16" id="KW-0812">Transmembrane</keyword>
<feature type="domain" description="Laminin G" evidence="17">
    <location>
        <begin position="1636"/>
        <end position="1820"/>
    </location>
</feature>
<dbReference type="FunFam" id="2.10.25.10:FF:000682">
    <property type="entry name" value="Fat-like cadherin-related tumor suppressor homolog"/>
    <property type="match status" value="1"/>
</dbReference>
<dbReference type="EMBL" id="APCN01001910">
    <property type="status" value="NOT_ANNOTATED_CDS"/>
    <property type="molecule type" value="Genomic_DNA"/>
</dbReference>
<keyword evidence="3 14" id="KW-0245">EGF-like domain</keyword>
<feature type="domain" description="Cadherin" evidence="19">
    <location>
        <begin position="50"/>
        <end position="156"/>
    </location>
</feature>
<evidence type="ECO:0000256" key="1">
    <source>
        <dbReference type="ARBA" id="ARBA00004251"/>
    </source>
</evidence>
<dbReference type="InterPro" id="IPR002126">
    <property type="entry name" value="Cadherin-like_dom"/>
</dbReference>
<dbReference type="InterPro" id="IPR020894">
    <property type="entry name" value="Cadherin_CS"/>
</dbReference>
<dbReference type="FunFam" id="2.10.25.10:FF:000508">
    <property type="entry name" value="Eyes shut homolog"/>
    <property type="match status" value="1"/>
</dbReference>
<evidence type="ECO:0000256" key="13">
    <source>
        <dbReference type="PROSITE-ProRule" id="PRU00043"/>
    </source>
</evidence>
<dbReference type="SMART" id="SM00179">
    <property type="entry name" value="EGF_CA"/>
    <property type="match status" value="4"/>
</dbReference>
<dbReference type="SUPFAM" id="SSF49313">
    <property type="entry name" value="Cadherin-like"/>
    <property type="match status" value="14"/>
</dbReference>
<evidence type="ECO:0000256" key="7">
    <source>
        <dbReference type="ARBA" id="ARBA00022837"/>
    </source>
</evidence>
<dbReference type="Gene3D" id="2.60.120.200">
    <property type="match status" value="1"/>
</dbReference>
<dbReference type="Proteomes" id="UP000075840">
    <property type="component" value="Unassembled WGS sequence"/>
</dbReference>
<dbReference type="PROSITE" id="PS00232">
    <property type="entry name" value="CADHERIN_1"/>
    <property type="match status" value="7"/>
</dbReference>
<feature type="domain" description="Cadherin" evidence="19">
    <location>
        <begin position="362"/>
        <end position="469"/>
    </location>
</feature>
<dbReference type="GO" id="GO:0048513">
    <property type="term" value="P:animal organ development"/>
    <property type="evidence" value="ECO:0007669"/>
    <property type="project" value="UniProtKB-ARBA"/>
</dbReference>
<dbReference type="SMART" id="SM00181">
    <property type="entry name" value="EGF"/>
    <property type="match status" value="6"/>
</dbReference>
<dbReference type="InterPro" id="IPR039808">
    <property type="entry name" value="Cadherin"/>
</dbReference>
<dbReference type="PROSITE" id="PS00010">
    <property type="entry name" value="ASX_HYDROXYL"/>
    <property type="match status" value="1"/>
</dbReference>
<feature type="compositionally biased region" description="Low complexity" evidence="15">
    <location>
        <begin position="2527"/>
        <end position="2539"/>
    </location>
</feature>
<feature type="domain" description="Cadherin" evidence="19">
    <location>
        <begin position="986"/>
        <end position="1090"/>
    </location>
</feature>
<dbReference type="GO" id="GO:0016342">
    <property type="term" value="C:catenin complex"/>
    <property type="evidence" value="ECO:0007669"/>
    <property type="project" value="TreeGrafter"/>
</dbReference>